<keyword evidence="3" id="KW-0460">Magnesium</keyword>
<feature type="binding site" evidence="3">
    <location>
        <position position="66"/>
    </location>
    <ligand>
        <name>S-adenosyl-L-methionine</name>
        <dbReference type="ChEBI" id="CHEBI:59789"/>
    </ligand>
</feature>
<comment type="similarity">
    <text evidence="3">Belongs to the radical SAM superfamily. 7-carboxy-7-deazaguanine synthase family.</text>
</comment>
<keyword evidence="3" id="KW-0671">Queuosine biosynthesis</keyword>
<dbReference type="GO" id="GO:0008616">
    <property type="term" value="P:tRNA queuosine(34) biosynthetic process"/>
    <property type="evidence" value="ECO:0007669"/>
    <property type="project" value="UniProtKB-UniRule"/>
</dbReference>
<dbReference type="Gene3D" id="3.20.20.70">
    <property type="entry name" value="Aldolase class I"/>
    <property type="match status" value="1"/>
</dbReference>
<dbReference type="EC" id="4.3.99.3" evidence="3"/>
<feature type="binding site" evidence="3">
    <location>
        <begin position="31"/>
        <end position="33"/>
    </location>
    <ligand>
        <name>S-adenosyl-L-methionine</name>
        <dbReference type="ChEBI" id="CHEBI:59789"/>
    </ligand>
</feature>
<evidence type="ECO:0000256" key="1">
    <source>
        <dbReference type="ARBA" id="ARBA00022485"/>
    </source>
</evidence>
<sequence>MFSSIQGEGPFTGRPASFLRLSRCVPPLCPWCDTRHAWGPGTWISVSAAAEKILAHGNRLCVITGGEPFLQWESGLNLLEAYLIEKGITVQYETSGKVLIPSEAKGFKVCSPKYLSGTWQYRIENNTRADCFKFVVRDDPAHVAAFVKTHCLPETSVWIMPMGALRNEQMDRLAGVWRFCVDNRFNFSLRLHTLIFNNQKGV</sequence>
<dbReference type="AlphaFoldDB" id="S0FRX2"/>
<evidence type="ECO:0000256" key="3">
    <source>
        <dbReference type="HAMAP-Rule" id="MF_00917"/>
    </source>
</evidence>
<feature type="binding site" evidence="3">
    <location>
        <position position="32"/>
    </location>
    <ligand>
        <name>[4Fe-4S] cluster</name>
        <dbReference type="ChEBI" id="CHEBI:49883"/>
        <note>4Fe-4S-S-AdoMet</note>
    </ligand>
</feature>
<evidence type="ECO:0000313" key="5">
    <source>
        <dbReference type="Proteomes" id="UP000014216"/>
    </source>
</evidence>
<comment type="caution">
    <text evidence="3">Lacks conserved residue(s) required for the propagation of feature annotation.</text>
</comment>
<keyword evidence="1 3" id="KW-0004">4Fe-4S</keyword>
<comment type="caution">
    <text evidence="4">The sequence shown here is derived from an EMBL/GenBank/DDBJ whole genome shotgun (WGS) entry which is preliminary data.</text>
</comment>
<comment type="pathway">
    <text evidence="3">Purine metabolism; 7-cyano-7-deazaguanine biosynthesis.</text>
</comment>
<dbReference type="InterPro" id="IPR013785">
    <property type="entry name" value="Aldolase_TIM"/>
</dbReference>
<feature type="binding site" evidence="3">
    <location>
        <position position="20"/>
    </location>
    <ligand>
        <name>substrate</name>
    </ligand>
</feature>
<protein>
    <recommendedName>
        <fullName evidence="3">7-carboxy-7-deazaguanine synthase</fullName>
        <shortName evidence="3">CDG synthase</shortName>
        <ecNumber evidence="3">4.3.99.3</ecNumber>
    </recommendedName>
    <alternativeName>
        <fullName evidence="3">Queuosine biosynthesis protein QueE</fullName>
    </alternativeName>
</protein>
<organism evidence="4 5">
    <name type="scientific">Desulfotignum phosphitoxidans DSM 13687</name>
    <dbReference type="NCBI Taxonomy" id="1286635"/>
    <lineage>
        <taxon>Bacteria</taxon>
        <taxon>Pseudomonadati</taxon>
        <taxon>Thermodesulfobacteriota</taxon>
        <taxon>Desulfobacteria</taxon>
        <taxon>Desulfobacterales</taxon>
        <taxon>Desulfobacteraceae</taxon>
        <taxon>Desulfotignum</taxon>
    </lineage>
</organism>
<dbReference type="Proteomes" id="UP000014216">
    <property type="component" value="Unassembled WGS sequence"/>
</dbReference>
<dbReference type="SUPFAM" id="SSF102114">
    <property type="entry name" value="Radical SAM enzymes"/>
    <property type="match status" value="1"/>
</dbReference>
<dbReference type="HAMAP" id="MF_00917">
    <property type="entry name" value="QueE"/>
    <property type="match status" value="1"/>
</dbReference>
<accession>S0FRX2</accession>
<dbReference type="UniPathway" id="UPA00391"/>
<dbReference type="EMBL" id="APJX01000015">
    <property type="protein sequence ID" value="EMS77460.1"/>
    <property type="molecule type" value="Genomic_DNA"/>
</dbReference>
<feature type="binding site" evidence="3">
    <location>
        <position position="34"/>
    </location>
    <ligand>
        <name>Mg(2+)</name>
        <dbReference type="ChEBI" id="CHEBI:18420"/>
    </ligand>
</feature>
<dbReference type="InterPro" id="IPR024924">
    <property type="entry name" value="7-CO-7-deazaguanine_synth-like"/>
</dbReference>
<comment type="cofactor">
    <cofactor evidence="3">
        <name>S-adenosyl-L-methionine</name>
        <dbReference type="ChEBI" id="CHEBI:59789"/>
    </cofactor>
    <text evidence="3">Binds 1 S-adenosyl-L-methionine per subunit.</text>
</comment>
<comment type="cofactor">
    <cofactor evidence="3">
        <name>Mg(2+)</name>
        <dbReference type="ChEBI" id="CHEBI:18420"/>
    </cofactor>
</comment>
<dbReference type="GO" id="GO:1904047">
    <property type="term" value="F:S-adenosyl-L-methionine binding"/>
    <property type="evidence" value="ECO:0007669"/>
    <property type="project" value="UniProtKB-UniRule"/>
</dbReference>
<keyword evidence="2 3" id="KW-0456">Lyase</keyword>
<dbReference type="PANTHER" id="PTHR42836">
    <property type="entry name" value="7-CARBOXY-7-DEAZAGUANINE SYNTHASE"/>
    <property type="match status" value="1"/>
</dbReference>
<comment type="cofactor">
    <cofactor evidence="3">
        <name>[4Fe-4S] cluster</name>
        <dbReference type="ChEBI" id="CHEBI:49883"/>
    </cofactor>
    <text evidence="3">Binds 1 [4Fe-4S] cluster. The cluster is coordinated with 3 cysteines and an exchangeable S-adenosyl-L-methionine.</text>
</comment>
<feature type="binding site" evidence="3">
    <location>
        <begin position="5"/>
        <end position="7"/>
    </location>
    <ligand>
        <name>substrate</name>
    </ligand>
</feature>
<keyword evidence="3" id="KW-0479">Metal-binding</keyword>
<evidence type="ECO:0000256" key="2">
    <source>
        <dbReference type="ARBA" id="ARBA00023239"/>
    </source>
</evidence>
<feature type="binding site" evidence="3">
    <location>
        <position position="64"/>
    </location>
    <ligand>
        <name>substrate</name>
    </ligand>
</feature>
<dbReference type="GO" id="GO:0016840">
    <property type="term" value="F:carbon-nitrogen lyase activity"/>
    <property type="evidence" value="ECO:0007669"/>
    <property type="project" value="UniProtKB-UniRule"/>
</dbReference>
<comment type="function">
    <text evidence="3">Catalyzes the complex heterocyclic radical-mediated conversion of 6-carboxy-5,6,7,8-tetrahydropterin (CPH4) to 7-carboxy-7-deazaguanine (CDG), a step common to the biosynthetic pathways of all 7-deazapurine-containing compounds.</text>
</comment>
<reference evidence="4 5" key="1">
    <citation type="journal article" date="2013" name="Genome Announc.">
        <title>Draft Genome Sequence of Desulfotignum phosphitoxidans DSM 13687 Strain FiPS-3.</title>
        <authorList>
            <person name="Poehlein A."/>
            <person name="Daniel R."/>
            <person name="Simeonova D.D."/>
        </authorList>
    </citation>
    <scope>NUCLEOTIDE SEQUENCE [LARGE SCALE GENOMIC DNA]</scope>
    <source>
        <strain evidence="4 5">DSM 13687</strain>
    </source>
</reference>
<keyword evidence="5" id="KW-1185">Reference proteome</keyword>
<proteinExistence type="inferred from homology"/>
<keyword evidence="3" id="KW-0408">Iron</keyword>
<dbReference type="GO" id="GO:0051539">
    <property type="term" value="F:4 iron, 4 sulfur cluster binding"/>
    <property type="evidence" value="ECO:0007669"/>
    <property type="project" value="UniProtKB-UniRule"/>
</dbReference>
<keyword evidence="3" id="KW-0411">Iron-sulfur</keyword>
<dbReference type="PIRSF" id="PIRSF000370">
    <property type="entry name" value="QueE"/>
    <property type="match status" value="1"/>
</dbReference>
<evidence type="ECO:0000313" key="4">
    <source>
        <dbReference type="EMBL" id="EMS77460.1"/>
    </source>
</evidence>
<comment type="catalytic activity">
    <reaction evidence="3">
        <text>6-carboxy-5,6,7,8-tetrahydropterin + H(+) = 7-carboxy-7-carbaguanine + NH4(+)</text>
        <dbReference type="Rhea" id="RHEA:27974"/>
        <dbReference type="ChEBI" id="CHEBI:15378"/>
        <dbReference type="ChEBI" id="CHEBI:28938"/>
        <dbReference type="ChEBI" id="CHEBI:61032"/>
        <dbReference type="ChEBI" id="CHEBI:61036"/>
        <dbReference type="EC" id="4.3.99.3"/>
    </reaction>
</comment>
<name>S0FRX2_9BACT</name>
<feature type="binding site" evidence="3">
    <location>
        <position position="29"/>
    </location>
    <ligand>
        <name>[4Fe-4S] cluster</name>
        <dbReference type="ChEBI" id="CHEBI:49883"/>
        <note>4Fe-4S-S-AdoMet</note>
    </ligand>
</feature>
<keyword evidence="3" id="KW-0949">S-adenosyl-L-methionine</keyword>
<feature type="binding site" evidence="3">
    <location>
        <position position="24"/>
    </location>
    <ligand>
        <name>[4Fe-4S] cluster</name>
        <dbReference type="ChEBI" id="CHEBI:49883"/>
        <note>4Fe-4S-S-AdoMet</note>
    </ligand>
</feature>
<feature type="binding site" evidence="3">
    <location>
        <begin position="111"/>
        <end position="113"/>
    </location>
    <ligand>
        <name>S-adenosyl-L-methionine</name>
        <dbReference type="ChEBI" id="CHEBI:59789"/>
    </ligand>
</feature>
<dbReference type="InterPro" id="IPR058240">
    <property type="entry name" value="rSAM_sf"/>
</dbReference>
<comment type="subunit">
    <text evidence="3">Homodimer.</text>
</comment>
<dbReference type="GO" id="GO:0000287">
    <property type="term" value="F:magnesium ion binding"/>
    <property type="evidence" value="ECO:0007669"/>
    <property type="project" value="UniProtKB-UniRule"/>
</dbReference>
<dbReference type="PANTHER" id="PTHR42836:SF1">
    <property type="entry name" value="7-CARBOXY-7-DEAZAGUANINE SYNTHASE"/>
    <property type="match status" value="1"/>
</dbReference>
<gene>
    <name evidence="3 4" type="primary">queE</name>
    <name evidence="4" type="ORF">Dpo_15c00360</name>
</gene>